<organism evidence="1">
    <name type="scientific">Mesocestoides corti</name>
    <name type="common">Flatworm</name>
    <dbReference type="NCBI Taxonomy" id="53468"/>
    <lineage>
        <taxon>Eukaryota</taxon>
        <taxon>Metazoa</taxon>
        <taxon>Spiralia</taxon>
        <taxon>Lophotrochozoa</taxon>
        <taxon>Platyhelminthes</taxon>
        <taxon>Cestoda</taxon>
        <taxon>Eucestoda</taxon>
        <taxon>Cyclophyllidea</taxon>
        <taxon>Mesocestoididae</taxon>
        <taxon>Mesocestoides</taxon>
    </lineage>
</organism>
<name>A0A5K3F6R3_MESCO</name>
<protein>
    <submittedName>
        <fullName evidence="1">Integrase_H2C2 domain-containing protein</fullName>
    </submittedName>
</protein>
<proteinExistence type="predicted"/>
<reference evidence="1" key="1">
    <citation type="submission" date="2019-11" db="UniProtKB">
        <authorList>
            <consortium name="WormBaseParasite"/>
        </authorList>
    </citation>
    <scope>IDENTIFICATION</scope>
</reference>
<dbReference type="WBParaSite" id="MCU_005223-RA">
    <property type="protein sequence ID" value="MCU_005223-RA"/>
    <property type="gene ID" value="MCU_005223"/>
</dbReference>
<accession>A0A5K3F6R3</accession>
<evidence type="ECO:0000313" key="1">
    <source>
        <dbReference type="WBParaSite" id="MCU_005223-RA"/>
    </source>
</evidence>
<dbReference type="AlphaFoldDB" id="A0A5K3F6R3"/>
<sequence length="138" mass="15921">MELNCPTMLLIPSSSLHTRDGKSCFLSANGKQRGLVPRLHSRSSGPRHLLTPTSLNTTIFCTLVCRLSRFHPYSRHRSNLRLIKALKTHEQDIFKWPVSNRCIDCSLHTKQPTPTSMYMYQRPQYANPTPVLHRSIRH</sequence>